<dbReference type="RefSeq" id="WP_145851124.1">
    <property type="nucleotide sequence ID" value="NZ_RPFW01000001.1"/>
</dbReference>
<dbReference type="PANTHER" id="PTHR43431:SF7">
    <property type="entry name" value="OXIDOREDUCTASE, SHORT CHAIN DEHYDROGENASE_REDUCTASE FAMILY (AFU_ORTHOLOGUE AFUA_5G14000)"/>
    <property type="match status" value="1"/>
</dbReference>
<dbReference type="PANTHER" id="PTHR43431">
    <property type="entry name" value="OXIDOREDUCTASE, SHORT CHAIN DEHYDROGENASE/REDUCTASE FAMILY (AFU_ORTHOLOGUE AFUA_5G14000)"/>
    <property type="match status" value="1"/>
</dbReference>
<evidence type="ECO:0000313" key="2">
    <source>
        <dbReference type="Proteomes" id="UP000460272"/>
    </source>
</evidence>
<dbReference type="InterPro" id="IPR036291">
    <property type="entry name" value="NAD(P)-bd_dom_sf"/>
</dbReference>
<dbReference type="Pfam" id="PF00106">
    <property type="entry name" value="adh_short"/>
    <property type="match status" value="1"/>
</dbReference>
<proteinExistence type="predicted"/>
<reference evidence="1 2" key="1">
    <citation type="submission" date="2018-11" db="EMBL/GenBank/DDBJ databases">
        <title>Trebonia kvetii gen.nov., sp.nov., a novel acidophilic actinobacterium, and proposal of the new actinobacterial family Treboniaceae fam. nov.</title>
        <authorList>
            <person name="Rapoport D."/>
            <person name="Sagova-Mareckova M."/>
            <person name="Sedlacek I."/>
            <person name="Provaznik J."/>
            <person name="Kralova S."/>
            <person name="Pavlinic D."/>
            <person name="Benes V."/>
            <person name="Kopecky J."/>
        </authorList>
    </citation>
    <scope>NUCLEOTIDE SEQUENCE [LARGE SCALE GENOMIC DNA]</scope>
    <source>
        <strain evidence="1 2">15Tr583</strain>
    </source>
</reference>
<dbReference type="EMBL" id="RPFW01000001">
    <property type="protein sequence ID" value="TVZ06369.1"/>
    <property type="molecule type" value="Genomic_DNA"/>
</dbReference>
<dbReference type="AlphaFoldDB" id="A0A6P2C4M2"/>
<name>A0A6P2C4M2_9ACTN</name>
<dbReference type="SUPFAM" id="SSF51735">
    <property type="entry name" value="NAD(P)-binding Rossmann-fold domains"/>
    <property type="match status" value="1"/>
</dbReference>
<keyword evidence="2" id="KW-1185">Reference proteome</keyword>
<protein>
    <submittedName>
        <fullName evidence="1">SDR family NAD(P)-dependent oxidoreductase</fullName>
    </submittedName>
</protein>
<sequence>MPAIALVAAGPRLGLSLGKIFGGHGFDVALIARSTEHLGELTAKLAAQGVAAAGFPADITERSALAAALDSAAERFGAIDVLHYSSQGAGSAETLRTTGALDVTVDNLQPQLESICYGAITATRAVLPAMLAAGSGTLLYTTGGSSVTPAPVFVSAGMAGAALRKWVLTVNGTLAGSGVYAGHVAIGTWIAGTPGAPAGTRVREPDDIARLYWDLHTRREPVEHLIEA</sequence>
<accession>A0A6P2C4M2</accession>
<comment type="caution">
    <text evidence="1">The sequence shown here is derived from an EMBL/GenBank/DDBJ whole genome shotgun (WGS) entry which is preliminary data.</text>
</comment>
<dbReference type="Proteomes" id="UP000460272">
    <property type="component" value="Unassembled WGS sequence"/>
</dbReference>
<gene>
    <name evidence="1" type="ORF">EAS64_02800</name>
</gene>
<organism evidence="1 2">
    <name type="scientific">Trebonia kvetii</name>
    <dbReference type="NCBI Taxonomy" id="2480626"/>
    <lineage>
        <taxon>Bacteria</taxon>
        <taxon>Bacillati</taxon>
        <taxon>Actinomycetota</taxon>
        <taxon>Actinomycetes</taxon>
        <taxon>Streptosporangiales</taxon>
        <taxon>Treboniaceae</taxon>
        <taxon>Trebonia</taxon>
    </lineage>
</organism>
<dbReference type="Gene3D" id="3.40.50.720">
    <property type="entry name" value="NAD(P)-binding Rossmann-like Domain"/>
    <property type="match status" value="1"/>
</dbReference>
<dbReference type="OrthoDB" id="9799818at2"/>
<evidence type="ECO:0000313" key="1">
    <source>
        <dbReference type="EMBL" id="TVZ06369.1"/>
    </source>
</evidence>
<dbReference type="InterPro" id="IPR002347">
    <property type="entry name" value="SDR_fam"/>
</dbReference>